<gene>
    <name evidence="1" type="ORF">EZS28_039992</name>
</gene>
<accession>A0A5J4U396</accession>
<evidence type="ECO:0000313" key="1">
    <source>
        <dbReference type="EMBL" id="KAA6364481.1"/>
    </source>
</evidence>
<sequence>MIWIEYKNIVQTEVIFGIFEILQKKEGIMMKKLSSVLNSKSVIDDNVRAIIHMCFQRAAFQSHLYLDQIQIETRLLPFLTEHTPQITSYQGRYKAMPCEKRGGVPNLCNDNIREDNNIECQKD</sequence>
<name>A0A5J4U396_9EUKA</name>
<comment type="caution">
    <text evidence="1">The sequence shown here is derived from an EMBL/GenBank/DDBJ whole genome shotgun (WGS) entry which is preliminary data.</text>
</comment>
<protein>
    <submittedName>
        <fullName evidence="1">Uncharacterized protein</fullName>
    </submittedName>
</protein>
<proteinExistence type="predicted"/>
<dbReference type="AlphaFoldDB" id="A0A5J4U396"/>
<dbReference type="Proteomes" id="UP000324800">
    <property type="component" value="Unassembled WGS sequence"/>
</dbReference>
<dbReference type="EMBL" id="SNRW01021607">
    <property type="protein sequence ID" value="KAA6364481.1"/>
    <property type="molecule type" value="Genomic_DNA"/>
</dbReference>
<reference evidence="1 2" key="1">
    <citation type="submission" date="2019-03" db="EMBL/GenBank/DDBJ databases">
        <title>Single cell metagenomics reveals metabolic interactions within the superorganism composed of flagellate Streblomastix strix and complex community of Bacteroidetes bacteria on its surface.</title>
        <authorList>
            <person name="Treitli S.C."/>
            <person name="Kolisko M."/>
            <person name="Husnik F."/>
            <person name="Keeling P."/>
            <person name="Hampl V."/>
        </authorList>
    </citation>
    <scope>NUCLEOTIDE SEQUENCE [LARGE SCALE GENOMIC DNA]</scope>
    <source>
        <strain evidence="1">ST1C</strain>
    </source>
</reference>
<organism evidence="1 2">
    <name type="scientific">Streblomastix strix</name>
    <dbReference type="NCBI Taxonomy" id="222440"/>
    <lineage>
        <taxon>Eukaryota</taxon>
        <taxon>Metamonada</taxon>
        <taxon>Preaxostyla</taxon>
        <taxon>Oxymonadida</taxon>
        <taxon>Streblomastigidae</taxon>
        <taxon>Streblomastix</taxon>
    </lineage>
</organism>
<evidence type="ECO:0000313" key="2">
    <source>
        <dbReference type="Proteomes" id="UP000324800"/>
    </source>
</evidence>